<feature type="domain" description="Pyridoxamine 5'-phosphate oxidase N-terminal" evidence="1">
    <location>
        <begin position="4"/>
        <end position="121"/>
    </location>
</feature>
<dbReference type="InterPro" id="IPR012349">
    <property type="entry name" value="Split_barrel_FMN-bd"/>
</dbReference>
<evidence type="ECO:0000259" key="1">
    <source>
        <dbReference type="Pfam" id="PF01243"/>
    </source>
</evidence>
<comment type="caution">
    <text evidence="2">The sequence shown here is derived from an EMBL/GenBank/DDBJ whole genome shotgun (WGS) entry which is preliminary data.</text>
</comment>
<dbReference type="Gene3D" id="2.30.110.10">
    <property type="entry name" value="Electron Transport, Fmn-binding Protein, Chain A"/>
    <property type="match status" value="1"/>
</dbReference>
<evidence type="ECO:0000313" key="3">
    <source>
        <dbReference type="Proteomes" id="UP000553766"/>
    </source>
</evidence>
<dbReference type="AlphaFoldDB" id="A0A840WMZ8"/>
<dbReference type="PANTHER" id="PTHR40660">
    <property type="entry name" value="5'-PHOSPHATE OXIDASE PUTATIVE DOMAIN-CONTAINING PROTEIN-RELATED"/>
    <property type="match status" value="1"/>
</dbReference>
<keyword evidence="3" id="KW-1185">Reference proteome</keyword>
<reference evidence="2 3" key="1">
    <citation type="submission" date="2020-08" db="EMBL/GenBank/DDBJ databases">
        <title>Genomic Encyclopedia of Type Strains, Phase IV (KMG-IV): sequencing the most valuable type-strain genomes for metagenomic binning, comparative biology and taxonomic classification.</title>
        <authorList>
            <person name="Goeker M."/>
        </authorList>
    </citation>
    <scope>NUCLEOTIDE SEQUENCE [LARGE SCALE GENOMIC DNA]</scope>
    <source>
        <strain evidence="2 3">DSM 103377</strain>
    </source>
</reference>
<dbReference type="Pfam" id="PF01243">
    <property type="entry name" value="PNPOx_N"/>
    <property type="match status" value="1"/>
</dbReference>
<dbReference type="Proteomes" id="UP000553766">
    <property type="component" value="Unassembled WGS sequence"/>
</dbReference>
<dbReference type="SUPFAM" id="SSF50475">
    <property type="entry name" value="FMN-binding split barrel"/>
    <property type="match status" value="1"/>
</dbReference>
<name>A0A840WMZ8_9RHOB</name>
<proteinExistence type="predicted"/>
<gene>
    <name evidence="2" type="ORF">FHS89_001042</name>
</gene>
<dbReference type="RefSeq" id="WP_184009244.1">
    <property type="nucleotide sequence ID" value="NZ_JACIJS010000003.1"/>
</dbReference>
<protein>
    <recommendedName>
        <fullName evidence="1">Pyridoxamine 5'-phosphate oxidase N-terminal domain-containing protein</fullName>
    </recommendedName>
</protein>
<dbReference type="InterPro" id="IPR011576">
    <property type="entry name" value="Pyridox_Oxase_N"/>
</dbReference>
<evidence type="ECO:0000313" key="2">
    <source>
        <dbReference type="EMBL" id="MBB5515032.1"/>
    </source>
</evidence>
<accession>A0A840WMZ8</accession>
<dbReference type="PANTHER" id="PTHR40660:SF1">
    <property type="entry name" value="5'-PHOSPHATE OXIDASE PUTATIVE DOMAIN-CONTAINING PROTEIN-RELATED"/>
    <property type="match status" value="1"/>
</dbReference>
<organism evidence="2 3">
    <name type="scientific">Rubricella aquisinus</name>
    <dbReference type="NCBI Taxonomy" id="2028108"/>
    <lineage>
        <taxon>Bacteria</taxon>
        <taxon>Pseudomonadati</taxon>
        <taxon>Pseudomonadota</taxon>
        <taxon>Alphaproteobacteria</taxon>
        <taxon>Rhodobacterales</taxon>
        <taxon>Paracoccaceae</taxon>
        <taxon>Rubricella</taxon>
    </lineage>
</organism>
<sequence>MTDLTAEVRASIEASVLCWLATMGEDGFPNVSPKEMFLAQGNSILIGNIASPRTRANILATPQVCVSFVDVFAQKGFKVKGVATLHVGGSDGFARLSPSLIDMAGPNFPLRDVIEVVPTHIAPIIAPSYTLVPDRPDDERRAMTYAAYGVRPA</sequence>
<dbReference type="EMBL" id="JACIJS010000003">
    <property type="protein sequence ID" value="MBB5515032.1"/>
    <property type="molecule type" value="Genomic_DNA"/>
</dbReference>